<proteinExistence type="inferred from homology"/>
<comment type="catalytic activity">
    <reaction evidence="1">
        <text>chorismate = isochorismate</text>
        <dbReference type="Rhea" id="RHEA:18985"/>
        <dbReference type="ChEBI" id="CHEBI:29748"/>
        <dbReference type="ChEBI" id="CHEBI:29780"/>
        <dbReference type="EC" id="5.4.4.2"/>
    </reaction>
</comment>
<dbReference type="GO" id="GO:0008909">
    <property type="term" value="F:isochorismate synthase activity"/>
    <property type="evidence" value="ECO:0007669"/>
    <property type="project" value="UniProtKB-EC"/>
</dbReference>
<evidence type="ECO:0000259" key="6">
    <source>
        <dbReference type="Pfam" id="PF00425"/>
    </source>
</evidence>
<dbReference type="SUPFAM" id="SSF56322">
    <property type="entry name" value="ADC synthase"/>
    <property type="match status" value="1"/>
</dbReference>
<evidence type="ECO:0000256" key="2">
    <source>
        <dbReference type="ARBA" id="ARBA00005297"/>
    </source>
</evidence>
<name>A0ABS0WTG9_9FLAO</name>
<dbReference type="PANTHER" id="PTHR42839:SF2">
    <property type="entry name" value="ISOCHORISMATE SYNTHASE ENTC"/>
    <property type="match status" value="1"/>
</dbReference>
<dbReference type="InterPro" id="IPR004561">
    <property type="entry name" value="IsoChor_synthase"/>
</dbReference>
<dbReference type="NCBIfam" id="TIGR00543">
    <property type="entry name" value="isochor_syn"/>
    <property type="match status" value="1"/>
</dbReference>
<evidence type="ECO:0000256" key="5">
    <source>
        <dbReference type="ARBA" id="ARBA00041564"/>
    </source>
</evidence>
<dbReference type="Proteomes" id="UP000623301">
    <property type="component" value="Unassembled WGS sequence"/>
</dbReference>
<evidence type="ECO:0000313" key="7">
    <source>
        <dbReference type="EMBL" id="MBJ2175292.1"/>
    </source>
</evidence>
<protein>
    <recommendedName>
        <fullName evidence="3">isochorismate synthase</fullName>
        <ecNumber evidence="3">5.4.4.2</ecNumber>
    </recommendedName>
    <alternativeName>
        <fullName evidence="5">Isochorismate mutase</fullName>
    </alternativeName>
</protein>
<feature type="domain" description="Chorismate-utilising enzyme C-terminal" evidence="6">
    <location>
        <begin position="107"/>
        <end position="360"/>
    </location>
</feature>
<dbReference type="Gene3D" id="3.60.120.10">
    <property type="entry name" value="Anthranilate synthase"/>
    <property type="match status" value="1"/>
</dbReference>
<gene>
    <name evidence="7" type="ORF">JBL43_13645</name>
</gene>
<dbReference type="RefSeq" id="WP_198841967.1">
    <property type="nucleotide sequence ID" value="NZ_JAEHFJ010000006.1"/>
</dbReference>
<dbReference type="EC" id="5.4.4.2" evidence="3"/>
<reference evidence="7 8" key="1">
    <citation type="submission" date="2020-12" db="EMBL/GenBank/DDBJ databases">
        <title>Aureibaculum luteum sp. nov. and Aureibaculum flavum sp. nov., novel members of the family Flavobacteriaceae isolated from Antarctic intertidal sediments.</title>
        <authorList>
            <person name="He X."/>
            <person name="Zhang X."/>
        </authorList>
    </citation>
    <scope>NUCLEOTIDE SEQUENCE [LARGE SCALE GENOMIC DNA]</scope>
    <source>
        <strain evidence="7 8">A20</strain>
    </source>
</reference>
<comment type="similarity">
    <text evidence="2">Belongs to the isochorismate synthase family.</text>
</comment>
<dbReference type="EMBL" id="JAEHFJ010000006">
    <property type="protein sequence ID" value="MBJ2175292.1"/>
    <property type="molecule type" value="Genomic_DNA"/>
</dbReference>
<keyword evidence="4 7" id="KW-0413">Isomerase</keyword>
<evidence type="ECO:0000256" key="3">
    <source>
        <dbReference type="ARBA" id="ARBA00012824"/>
    </source>
</evidence>
<organism evidence="7 8">
    <name type="scientific">Aureibaculum flavum</name>
    <dbReference type="NCBI Taxonomy" id="2795986"/>
    <lineage>
        <taxon>Bacteria</taxon>
        <taxon>Pseudomonadati</taxon>
        <taxon>Bacteroidota</taxon>
        <taxon>Flavobacteriia</taxon>
        <taxon>Flavobacteriales</taxon>
        <taxon>Flavobacteriaceae</taxon>
        <taxon>Aureibaculum</taxon>
    </lineage>
</organism>
<sequence>MFENKSINELFAKVQQAFETKKPFVVYRQPDSDFVKGFFQTNNDLYNTKDYLDSGFVFAPFDTALPSILFPISESQLYTAKFINTFFKDNQKDLSLVSNLESSKASHIVLVEDGIKFLEKNNYKKVVLSRKQAIPATEFNLVETFKKLLGSYNNALVYCWFHPKVGLWLGATPETLLKVHKNTFATMALAGTQVYIENKNSSIDDSDYNDVKWEAKEITEQKHVTDFILEQFEKSGVLNDFRVSKPYTTKAGNLLHLRTDISGELSPELTLKNIINLLHPTPAVCGVPKQEAKDFILQNENYNREFYTGFLGELNLAGTSNLYVNLRCMQLIKNTIEIYIGGGITNDSNPENEWEETVAKSKVMLKVL</sequence>
<dbReference type="PANTHER" id="PTHR42839">
    <property type="entry name" value="ISOCHORISMATE SYNTHASE ENTC"/>
    <property type="match status" value="1"/>
</dbReference>
<keyword evidence="8" id="KW-1185">Reference proteome</keyword>
<dbReference type="Pfam" id="PF00425">
    <property type="entry name" value="Chorismate_bind"/>
    <property type="match status" value="1"/>
</dbReference>
<comment type="caution">
    <text evidence="7">The sequence shown here is derived from an EMBL/GenBank/DDBJ whole genome shotgun (WGS) entry which is preliminary data.</text>
</comment>
<dbReference type="InterPro" id="IPR005801">
    <property type="entry name" value="ADC_synthase"/>
</dbReference>
<accession>A0ABS0WTG9</accession>
<dbReference type="InterPro" id="IPR015890">
    <property type="entry name" value="Chorismate_C"/>
</dbReference>
<evidence type="ECO:0000313" key="8">
    <source>
        <dbReference type="Proteomes" id="UP000623301"/>
    </source>
</evidence>
<evidence type="ECO:0000256" key="1">
    <source>
        <dbReference type="ARBA" id="ARBA00000799"/>
    </source>
</evidence>
<evidence type="ECO:0000256" key="4">
    <source>
        <dbReference type="ARBA" id="ARBA00023235"/>
    </source>
</evidence>